<feature type="compositionally biased region" description="Basic residues" evidence="1">
    <location>
        <begin position="135"/>
        <end position="146"/>
    </location>
</feature>
<dbReference type="RefSeq" id="WP_377511420.1">
    <property type="nucleotide sequence ID" value="NZ_JBHULU010000022.1"/>
</dbReference>
<feature type="compositionally biased region" description="Low complexity" evidence="1">
    <location>
        <begin position="7"/>
        <end position="20"/>
    </location>
</feature>
<proteinExistence type="predicted"/>
<protein>
    <submittedName>
        <fullName evidence="2">Uncharacterized protein</fullName>
    </submittedName>
</protein>
<organism evidence="2 3">
    <name type="scientific">Pontibacter locisalis</name>
    <dbReference type="NCBI Taxonomy" id="1719035"/>
    <lineage>
        <taxon>Bacteria</taxon>
        <taxon>Pseudomonadati</taxon>
        <taxon>Bacteroidota</taxon>
        <taxon>Cytophagia</taxon>
        <taxon>Cytophagales</taxon>
        <taxon>Hymenobacteraceae</taxon>
        <taxon>Pontibacter</taxon>
    </lineage>
</organism>
<reference evidence="3" key="1">
    <citation type="journal article" date="2019" name="Int. J. Syst. Evol. Microbiol.">
        <title>The Global Catalogue of Microorganisms (GCM) 10K type strain sequencing project: providing services to taxonomists for standard genome sequencing and annotation.</title>
        <authorList>
            <consortium name="The Broad Institute Genomics Platform"/>
            <consortium name="The Broad Institute Genome Sequencing Center for Infectious Disease"/>
            <person name="Wu L."/>
            <person name="Ma J."/>
        </authorList>
    </citation>
    <scope>NUCLEOTIDE SEQUENCE [LARGE SCALE GENOMIC DNA]</scope>
    <source>
        <strain evidence="3">KCTC 42498</strain>
    </source>
</reference>
<accession>A0ABW5IS41</accession>
<dbReference type="Proteomes" id="UP001597544">
    <property type="component" value="Unassembled WGS sequence"/>
</dbReference>
<evidence type="ECO:0000313" key="3">
    <source>
        <dbReference type="Proteomes" id="UP001597544"/>
    </source>
</evidence>
<feature type="compositionally biased region" description="Polar residues" evidence="1">
    <location>
        <begin position="40"/>
        <end position="58"/>
    </location>
</feature>
<comment type="caution">
    <text evidence="2">The sequence shown here is derived from an EMBL/GenBank/DDBJ whole genome shotgun (WGS) entry which is preliminary data.</text>
</comment>
<evidence type="ECO:0000256" key="1">
    <source>
        <dbReference type="SAM" id="MobiDB-lite"/>
    </source>
</evidence>
<evidence type="ECO:0000313" key="2">
    <source>
        <dbReference type="EMBL" id="MFD2515832.1"/>
    </source>
</evidence>
<name>A0ABW5IS41_9BACT</name>
<dbReference type="EMBL" id="JBHULU010000022">
    <property type="protein sequence ID" value="MFD2515832.1"/>
    <property type="molecule type" value="Genomic_DNA"/>
</dbReference>
<feature type="region of interest" description="Disordered" evidence="1">
    <location>
        <begin position="1"/>
        <end position="59"/>
    </location>
</feature>
<sequence>MYRSPRTLALANTKLKTLSKNQKEKQQRPNKKQRSVRPGSINTVAASAQPEQGQQSGYDSYYKQLTEEIESIERHVRELRQTPGLEHLTEEEAYAQVDFMLRFSAWVFNQHLQELTAATMAGEDGTDPESAKVSKALKPKIKRNKKAKEPLSL</sequence>
<keyword evidence="3" id="KW-1185">Reference proteome</keyword>
<gene>
    <name evidence="2" type="ORF">ACFSRY_18310</name>
</gene>
<feature type="region of interest" description="Disordered" evidence="1">
    <location>
        <begin position="120"/>
        <end position="153"/>
    </location>
</feature>